<organism evidence="2 3">
    <name type="scientific">Rossellomorea pakistanensis</name>
    <dbReference type="NCBI Taxonomy" id="992288"/>
    <lineage>
        <taxon>Bacteria</taxon>
        <taxon>Bacillati</taxon>
        <taxon>Bacillota</taxon>
        <taxon>Bacilli</taxon>
        <taxon>Bacillales</taxon>
        <taxon>Bacillaceae</taxon>
        <taxon>Rossellomorea</taxon>
    </lineage>
</organism>
<protein>
    <submittedName>
        <fullName evidence="2">GNAT superfamily N-acetyltransferase</fullName>
    </submittedName>
</protein>
<keyword evidence="3" id="KW-1185">Reference proteome</keyword>
<feature type="domain" description="N-acetyltransferase" evidence="1">
    <location>
        <begin position="10"/>
        <end position="177"/>
    </location>
</feature>
<dbReference type="EMBL" id="JAFBDZ010000001">
    <property type="protein sequence ID" value="MBM7584092.1"/>
    <property type="molecule type" value="Genomic_DNA"/>
</dbReference>
<dbReference type="InterPro" id="IPR000182">
    <property type="entry name" value="GNAT_dom"/>
</dbReference>
<dbReference type="Gene3D" id="3.40.630.30">
    <property type="match status" value="1"/>
</dbReference>
<dbReference type="Proteomes" id="UP001646157">
    <property type="component" value="Unassembled WGS sequence"/>
</dbReference>
<dbReference type="RefSeq" id="WP_205168283.1">
    <property type="nucleotide sequence ID" value="NZ_JAFBDZ010000001.1"/>
</dbReference>
<proteinExistence type="predicted"/>
<evidence type="ECO:0000259" key="1">
    <source>
        <dbReference type="PROSITE" id="PS51186"/>
    </source>
</evidence>
<name>A0ABS2N8A5_9BACI</name>
<reference evidence="2 3" key="1">
    <citation type="submission" date="2021-01" db="EMBL/GenBank/DDBJ databases">
        <title>Genomic Encyclopedia of Type Strains, Phase IV (KMG-IV): sequencing the most valuable type-strain genomes for metagenomic binning, comparative biology and taxonomic classification.</title>
        <authorList>
            <person name="Goeker M."/>
        </authorList>
    </citation>
    <scope>NUCLEOTIDE SEQUENCE [LARGE SCALE GENOMIC DNA]</scope>
    <source>
        <strain evidence="2 3">DSM 24834</strain>
    </source>
</reference>
<evidence type="ECO:0000313" key="2">
    <source>
        <dbReference type="EMBL" id="MBM7584092.1"/>
    </source>
</evidence>
<sequence length="177" mass="20535">MKSNPILSNLEVRKAALDDINLVTSLLVKAAIWLKGKDLRQWDYYIEDLEGNLNEIMDSIKNGNTYIFYIDDRAVASVTLENKPNEWDIGIWGHESEQDDVMYLHRLVTHRDYKGSGIGEKILQWSENYAKENGSSLLRFDCLHSNKGLNTFYQSKYKLKDVAVHYGCQHSKYEIQL</sequence>
<evidence type="ECO:0000313" key="3">
    <source>
        <dbReference type="Proteomes" id="UP001646157"/>
    </source>
</evidence>
<dbReference type="CDD" id="cd04301">
    <property type="entry name" value="NAT_SF"/>
    <property type="match status" value="1"/>
</dbReference>
<accession>A0ABS2N8A5</accession>
<dbReference type="PROSITE" id="PS51186">
    <property type="entry name" value="GNAT"/>
    <property type="match status" value="1"/>
</dbReference>
<gene>
    <name evidence="2" type="ORF">JOC86_000629</name>
</gene>
<dbReference type="InterPro" id="IPR016181">
    <property type="entry name" value="Acyl_CoA_acyltransferase"/>
</dbReference>
<dbReference type="Pfam" id="PF00583">
    <property type="entry name" value="Acetyltransf_1"/>
    <property type="match status" value="1"/>
</dbReference>
<dbReference type="SUPFAM" id="SSF55729">
    <property type="entry name" value="Acyl-CoA N-acyltransferases (Nat)"/>
    <property type="match status" value="1"/>
</dbReference>
<comment type="caution">
    <text evidence="2">The sequence shown here is derived from an EMBL/GenBank/DDBJ whole genome shotgun (WGS) entry which is preliminary data.</text>
</comment>